<dbReference type="Gene3D" id="1.20.1630.10">
    <property type="entry name" value="Formate dehydrogenase/DMSO reductase domain"/>
    <property type="match status" value="1"/>
</dbReference>
<sequence>MPAVDLMSFDHEAVWRPWAVAYFLLVGTGAGAALLLAYARLVRIAEAKGALIVAASFALASGLPLLADLHQPARFMHFYLGSAPGSIMWWGSWFLPLFIVSTLLLAFMTGRRGNAPMCGGERMLTMIVGALALCILGYTAGEMSVVAARPVWNTLGFPVVLILTALMSGAGATMIIDSLNGEKGEGRYMLVVTGAATLVAFGLWMLTDTNLSTLAADYAPVGLFGGFIIAGVVVPVVLAVSAKASLLLRGVSGALAVFGALAFRWSTFNGAQLMSKTETAFYGHEAALSQDALRTLAGSAGLLILSLIFVTLLINLLAVRASKQTQA</sequence>
<keyword evidence="6 7" id="KW-0472">Membrane</keyword>
<feature type="transmembrane region" description="Helical" evidence="7">
    <location>
        <begin position="218"/>
        <end position="239"/>
    </location>
</feature>
<comment type="subcellular location">
    <subcellularLocation>
        <location evidence="1">Cell membrane</location>
        <topology evidence="1">Multi-pass membrane protein</topology>
    </subcellularLocation>
</comment>
<evidence type="ECO:0000256" key="4">
    <source>
        <dbReference type="ARBA" id="ARBA00022692"/>
    </source>
</evidence>
<feature type="transmembrane region" description="Helical" evidence="7">
    <location>
        <begin position="155"/>
        <end position="176"/>
    </location>
</feature>
<dbReference type="RefSeq" id="WP_093523210.1">
    <property type="nucleotide sequence ID" value="NZ_FOSK01000015.1"/>
</dbReference>
<comment type="caution">
    <text evidence="8">The sequence shown here is derived from an EMBL/GenBank/DDBJ whole genome shotgun (WGS) entry which is preliminary data.</text>
</comment>
<feature type="transmembrane region" description="Helical" evidence="7">
    <location>
        <begin position="188"/>
        <end position="206"/>
    </location>
</feature>
<dbReference type="EMBL" id="FOSK01000015">
    <property type="protein sequence ID" value="SFL05854.1"/>
    <property type="molecule type" value="Genomic_DNA"/>
</dbReference>
<dbReference type="InterPro" id="IPR005614">
    <property type="entry name" value="NrfD-like"/>
</dbReference>
<evidence type="ECO:0000256" key="5">
    <source>
        <dbReference type="ARBA" id="ARBA00022989"/>
    </source>
</evidence>
<evidence type="ECO:0000256" key="6">
    <source>
        <dbReference type="ARBA" id="ARBA00023136"/>
    </source>
</evidence>
<keyword evidence="5 7" id="KW-1133">Transmembrane helix</keyword>
<evidence type="ECO:0000313" key="8">
    <source>
        <dbReference type="EMBL" id="SFL05854.1"/>
    </source>
</evidence>
<feature type="transmembrane region" description="Helical" evidence="7">
    <location>
        <begin position="20"/>
        <end position="38"/>
    </location>
</feature>
<evidence type="ECO:0000256" key="7">
    <source>
        <dbReference type="SAM" id="Phobius"/>
    </source>
</evidence>
<reference evidence="8 9" key="1">
    <citation type="submission" date="2016-10" db="EMBL/GenBank/DDBJ databases">
        <authorList>
            <person name="Varghese N."/>
            <person name="Submissions S."/>
        </authorList>
    </citation>
    <scope>NUCLEOTIDE SEQUENCE [LARGE SCALE GENOMIC DNA]</scope>
    <source>
        <strain evidence="8 9">DSM 16392</strain>
    </source>
</reference>
<proteinExistence type="inferred from homology"/>
<gene>
    <name evidence="8" type="ORF">SAMN04488518_115102</name>
</gene>
<dbReference type="InterPro" id="IPR052049">
    <property type="entry name" value="Electron_transfer_protein"/>
</dbReference>
<evidence type="ECO:0000313" key="9">
    <source>
        <dbReference type="Proteomes" id="UP000199598"/>
    </source>
</evidence>
<name>A0A1I4EJE8_9HYPH</name>
<feature type="transmembrane region" description="Helical" evidence="7">
    <location>
        <begin position="50"/>
        <end position="67"/>
    </location>
</feature>
<dbReference type="PANTHER" id="PTHR34856">
    <property type="entry name" value="PROTEIN NRFD"/>
    <property type="match status" value="1"/>
</dbReference>
<feature type="transmembrane region" description="Helical" evidence="7">
    <location>
        <begin position="122"/>
        <end position="140"/>
    </location>
</feature>
<keyword evidence="3" id="KW-1003">Cell membrane</keyword>
<evidence type="ECO:0000256" key="2">
    <source>
        <dbReference type="ARBA" id="ARBA00008929"/>
    </source>
</evidence>
<evidence type="ECO:0000256" key="1">
    <source>
        <dbReference type="ARBA" id="ARBA00004651"/>
    </source>
</evidence>
<dbReference type="Proteomes" id="UP000199598">
    <property type="component" value="Unassembled WGS sequence"/>
</dbReference>
<evidence type="ECO:0000256" key="3">
    <source>
        <dbReference type="ARBA" id="ARBA00022475"/>
    </source>
</evidence>
<dbReference type="Pfam" id="PF03916">
    <property type="entry name" value="NrfD"/>
    <property type="match status" value="1"/>
</dbReference>
<keyword evidence="4 7" id="KW-0812">Transmembrane</keyword>
<protein>
    <submittedName>
        <fullName evidence="8">Tetrathionate reductase subunit C</fullName>
    </submittedName>
</protein>
<dbReference type="PANTHER" id="PTHR34856:SF2">
    <property type="entry name" value="PROTEIN NRFD"/>
    <property type="match status" value="1"/>
</dbReference>
<organism evidence="8 9">
    <name type="scientific">Pseudovibrio ascidiaceicola</name>
    <dbReference type="NCBI Taxonomy" id="285279"/>
    <lineage>
        <taxon>Bacteria</taxon>
        <taxon>Pseudomonadati</taxon>
        <taxon>Pseudomonadota</taxon>
        <taxon>Alphaproteobacteria</taxon>
        <taxon>Hyphomicrobiales</taxon>
        <taxon>Stappiaceae</taxon>
        <taxon>Pseudovibrio</taxon>
    </lineage>
</organism>
<keyword evidence="9" id="KW-1185">Reference proteome</keyword>
<feature type="transmembrane region" description="Helical" evidence="7">
    <location>
        <begin position="296"/>
        <end position="319"/>
    </location>
</feature>
<comment type="similarity">
    <text evidence="2">Belongs to the NrfD family.</text>
</comment>
<feature type="transmembrane region" description="Helical" evidence="7">
    <location>
        <begin position="246"/>
        <end position="265"/>
    </location>
</feature>
<feature type="transmembrane region" description="Helical" evidence="7">
    <location>
        <begin position="87"/>
        <end position="110"/>
    </location>
</feature>
<accession>A0A1I4EJE8</accession>